<keyword evidence="2" id="KW-1185">Reference proteome</keyword>
<organism evidence="1 2">
    <name type="scientific">Kwoniella shandongensis</name>
    <dbReference type="NCBI Taxonomy" id="1734106"/>
    <lineage>
        <taxon>Eukaryota</taxon>
        <taxon>Fungi</taxon>
        <taxon>Dikarya</taxon>
        <taxon>Basidiomycota</taxon>
        <taxon>Agaricomycotina</taxon>
        <taxon>Tremellomycetes</taxon>
        <taxon>Tremellales</taxon>
        <taxon>Cryptococcaceae</taxon>
        <taxon>Kwoniella</taxon>
    </lineage>
</organism>
<dbReference type="SUPFAM" id="SSF51905">
    <property type="entry name" value="FAD/NAD(P)-binding domain"/>
    <property type="match status" value="1"/>
</dbReference>
<dbReference type="Gene3D" id="3.50.50.60">
    <property type="entry name" value="FAD/NAD(P)-binding domain"/>
    <property type="match status" value="1"/>
</dbReference>
<dbReference type="Proteomes" id="UP000322225">
    <property type="component" value="Chromosome 3"/>
</dbReference>
<dbReference type="InterPro" id="IPR036188">
    <property type="entry name" value="FAD/NAD-bd_sf"/>
</dbReference>
<reference evidence="1" key="1">
    <citation type="submission" date="2017-08" db="EMBL/GenBank/DDBJ databases">
        <authorList>
            <person name="Cuomo C."/>
            <person name="Billmyre B."/>
            <person name="Heitman J."/>
        </authorList>
    </citation>
    <scope>NUCLEOTIDE SEQUENCE</scope>
    <source>
        <strain evidence="1">CBS 12478</strain>
    </source>
</reference>
<dbReference type="OrthoDB" id="655030at2759"/>
<gene>
    <name evidence="1" type="ORF">CI109_101876</name>
</gene>
<dbReference type="EMBL" id="CP144053">
    <property type="protein sequence ID" value="WWD17435.1"/>
    <property type="molecule type" value="Genomic_DNA"/>
</dbReference>
<dbReference type="KEGG" id="ksn:43592337"/>
<evidence type="ECO:0000313" key="1">
    <source>
        <dbReference type="EMBL" id="WWD17435.1"/>
    </source>
</evidence>
<dbReference type="GeneID" id="43592337"/>
<protein>
    <submittedName>
        <fullName evidence="1">Uncharacterized protein</fullName>
    </submittedName>
</protein>
<name>A0A5M6BR70_9TREE</name>
<dbReference type="InterPro" id="IPR002938">
    <property type="entry name" value="FAD-bd"/>
</dbReference>
<dbReference type="PANTHER" id="PTHR46972:SF1">
    <property type="entry name" value="FAD DEPENDENT OXIDOREDUCTASE DOMAIN-CONTAINING PROTEIN"/>
    <property type="match status" value="1"/>
</dbReference>
<dbReference type="RefSeq" id="XP_031857539.1">
    <property type="nucleotide sequence ID" value="XM_032008165.1"/>
</dbReference>
<accession>A0A5M6BR70</accession>
<dbReference type="Pfam" id="PF01494">
    <property type="entry name" value="FAD_binding_3"/>
    <property type="match status" value="1"/>
</dbReference>
<dbReference type="GO" id="GO:0071949">
    <property type="term" value="F:FAD binding"/>
    <property type="evidence" value="ECO:0007669"/>
    <property type="project" value="InterPro"/>
</dbReference>
<dbReference type="PANTHER" id="PTHR46972">
    <property type="entry name" value="MONOOXYGENASE ASQM-RELATED"/>
    <property type="match status" value="1"/>
</dbReference>
<reference evidence="1" key="2">
    <citation type="submission" date="2024-01" db="EMBL/GenBank/DDBJ databases">
        <title>Comparative genomics of Cryptococcus and Kwoniella reveals pathogenesis evolution and contrasting modes of karyotype evolution via chromosome fusion or intercentromeric recombination.</title>
        <authorList>
            <person name="Coelho M.A."/>
            <person name="David-Palma M."/>
            <person name="Shea T."/>
            <person name="Bowers K."/>
            <person name="McGinley-Smith S."/>
            <person name="Mohammad A.W."/>
            <person name="Gnirke A."/>
            <person name="Yurkov A.M."/>
            <person name="Nowrousian M."/>
            <person name="Sun S."/>
            <person name="Cuomo C.A."/>
            <person name="Heitman J."/>
        </authorList>
    </citation>
    <scope>NUCLEOTIDE SEQUENCE</scope>
    <source>
        <strain evidence="1">CBS 12478</strain>
    </source>
</reference>
<sequence>MSTPIPPVVIVGAGPSGLLLARFLQIHHIPVKVYERDPSPSYRPQGGSLDLHDDTGLKALRETGLLGIATGYMRSQGEAVRILDRDGKVWRDENVYDEQGELVRHSEKVGEDVKGRPEIDRTDLRNILIDSLEPDTIQWSHALTSCEALSASLYQVNFVSQPSITTPYLIGADGTFSKVRPLLHDFKPSYSSVSIYDLSISSMSPKIQKILGTGMLMILGNGGDDKAVMPQNLSHGRAKVYLAMKVAEEWQDEHRLPEKGKKEWLVGLFEGWTEEAKEVIMACEEEGIVQRRIYQFDPDLNWKTDKTGVTIMGDAAHVMSPFAGEGVNQALADALELGQTLVKVFTPPPRFVSLAPFPLSLFPVSPPPPTNPRIVPPSSAELHAALRSFEKGMMRRAREEMVGSQMGLDMIFGSEEPAKAWAEFMDA</sequence>
<dbReference type="AlphaFoldDB" id="A0A5M6BR70"/>
<evidence type="ECO:0000313" key="2">
    <source>
        <dbReference type="Proteomes" id="UP000322225"/>
    </source>
</evidence>
<dbReference type="PRINTS" id="PR00420">
    <property type="entry name" value="RNGMNOXGNASE"/>
</dbReference>
<proteinExistence type="predicted"/>